<proteinExistence type="predicted"/>
<gene>
    <name evidence="1" type="ORF">B296_00027688</name>
</gene>
<sequence length="84" mass="9889">MFSFCWVQHLANAWYLLEGDFRQWDSMLMESHRRLKLRLEKGVATRWGFVINRCRVLFFQFGELQVELTSKKAFIGAGIGLVFG</sequence>
<dbReference type="Proteomes" id="UP000287651">
    <property type="component" value="Unassembled WGS sequence"/>
</dbReference>
<name>A0A427AFY7_ENSVE</name>
<accession>A0A427AFY7</accession>
<reference evidence="1 2" key="1">
    <citation type="journal article" date="2014" name="Agronomy (Basel)">
        <title>A Draft Genome Sequence for Ensete ventricosum, the Drought-Tolerant Tree Against Hunger.</title>
        <authorList>
            <person name="Harrison J."/>
            <person name="Moore K.A."/>
            <person name="Paszkiewicz K."/>
            <person name="Jones T."/>
            <person name="Grant M."/>
            <person name="Ambacheew D."/>
            <person name="Muzemil S."/>
            <person name="Studholme D.J."/>
        </authorList>
    </citation>
    <scope>NUCLEOTIDE SEQUENCE [LARGE SCALE GENOMIC DNA]</scope>
</reference>
<evidence type="ECO:0000313" key="2">
    <source>
        <dbReference type="Proteomes" id="UP000287651"/>
    </source>
</evidence>
<dbReference type="AlphaFoldDB" id="A0A427AFY7"/>
<protein>
    <submittedName>
        <fullName evidence="1">Uncharacterized protein</fullName>
    </submittedName>
</protein>
<dbReference type="EMBL" id="AMZH03002585">
    <property type="protein sequence ID" value="RRT75091.1"/>
    <property type="molecule type" value="Genomic_DNA"/>
</dbReference>
<organism evidence="1 2">
    <name type="scientific">Ensete ventricosum</name>
    <name type="common">Abyssinian banana</name>
    <name type="synonym">Musa ensete</name>
    <dbReference type="NCBI Taxonomy" id="4639"/>
    <lineage>
        <taxon>Eukaryota</taxon>
        <taxon>Viridiplantae</taxon>
        <taxon>Streptophyta</taxon>
        <taxon>Embryophyta</taxon>
        <taxon>Tracheophyta</taxon>
        <taxon>Spermatophyta</taxon>
        <taxon>Magnoliopsida</taxon>
        <taxon>Liliopsida</taxon>
        <taxon>Zingiberales</taxon>
        <taxon>Musaceae</taxon>
        <taxon>Ensete</taxon>
    </lineage>
</organism>
<evidence type="ECO:0000313" key="1">
    <source>
        <dbReference type="EMBL" id="RRT75091.1"/>
    </source>
</evidence>
<comment type="caution">
    <text evidence="1">The sequence shown here is derived from an EMBL/GenBank/DDBJ whole genome shotgun (WGS) entry which is preliminary data.</text>
</comment>